<dbReference type="AlphaFoldDB" id="A0A392PPA1"/>
<name>A0A392PPA1_9FABA</name>
<accession>A0A392PPA1</accession>
<reference evidence="2 3" key="1">
    <citation type="journal article" date="2018" name="Front. Plant Sci.">
        <title>Red Clover (Trifolium pratense) and Zigzag Clover (T. medium) - A Picture of Genomic Similarities and Differences.</title>
        <authorList>
            <person name="Dluhosova J."/>
            <person name="Istvanek J."/>
            <person name="Nedelnik J."/>
            <person name="Repkova J."/>
        </authorList>
    </citation>
    <scope>NUCLEOTIDE SEQUENCE [LARGE SCALE GENOMIC DNA]</scope>
    <source>
        <strain evidence="3">cv. 10/8</strain>
        <tissue evidence="2">Leaf</tissue>
    </source>
</reference>
<keyword evidence="3" id="KW-1185">Reference proteome</keyword>
<organism evidence="2 3">
    <name type="scientific">Trifolium medium</name>
    <dbReference type="NCBI Taxonomy" id="97028"/>
    <lineage>
        <taxon>Eukaryota</taxon>
        <taxon>Viridiplantae</taxon>
        <taxon>Streptophyta</taxon>
        <taxon>Embryophyta</taxon>
        <taxon>Tracheophyta</taxon>
        <taxon>Spermatophyta</taxon>
        <taxon>Magnoliopsida</taxon>
        <taxon>eudicotyledons</taxon>
        <taxon>Gunneridae</taxon>
        <taxon>Pentapetalae</taxon>
        <taxon>rosids</taxon>
        <taxon>fabids</taxon>
        <taxon>Fabales</taxon>
        <taxon>Fabaceae</taxon>
        <taxon>Papilionoideae</taxon>
        <taxon>50 kb inversion clade</taxon>
        <taxon>NPAAA clade</taxon>
        <taxon>Hologalegina</taxon>
        <taxon>IRL clade</taxon>
        <taxon>Trifolieae</taxon>
        <taxon>Trifolium</taxon>
    </lineage>
</organism>
<feature type="compositionally biased region" description="Low complexity" evidence="1">
    <location>
        <begin position="10"/>
        <end position="31"/>
    </location>
</feature>
<comment type="caution">
    <text evidence="2">The sequence shown here is derived from an EMBL/GenBank/DDBJ whole genome shotgun (WGS) entry which is preliminary data.</text>
</comment>
<protein>
    <submittedName>
        <fullName evidence="2">Uncharacterized protein</fullName>
    </submittedName>
</protein>
<evidence type="ECO:0000313" key="3">
    <source>
        <dbReference type="Proteomes" id="UP000265520"/>
    </source>
</evidence>
<dbReference type="EMBL" id="LXQA010085351">
    <property type="protein sequence ID" value="MCI12735.1"/>
    <property type="molecule type" value="Genomic_DNA"/>
</dbReference>
<dbReference type="Proteomes" id="UP000265520">
    <property type="component" value="Unassembled WGS sequence"/>
</dbReference>
<evidence type="ECO:0000256" key="1">
    <source>
        <dbReference type="SAM" id="MobiDB-lite"/>
    </source>
</evidence>
<feature type="region of interest" description="Disordered" evidence="1">
    <location>
        <begin position="50"/>
        <end position="112"/>
    </location>
</feature>
<sequence length="112" mass="12600">MSPTTTHFDNQPNINPLPQQNFDNQQNFDPNSTAFQEFLNSVDDSMLTPLINAASSSFPTPGSVENEEREEHNEDNQNDEQELPRDNRNPDEPRRGSRICQPPPCDTGCAAK</sequence>
<feature type="region of interest" description="Disordered" evidence="1">
    <location>
        <begin position="1"/>
        <end position="32"/>
    </location>
</feature>
<evidence type="ECO:0000313" key="2">
    <source>
        <dbReference type="EMBL" id="MCI12735.1"/>
    </source>
</evidence>
<feature type="compositionally biased region" description="Basic and acidic residues" evidence="1">
    <location>
        <begin position="82"/>
        <end position="95"/>
    </location>
</feature>
<proteinExistence type="predicted"/>